<dbReference type="STRING" id="1338436.LK10_07280"/>
<comment type="caution">
    <text evidence="2">The sequence shown here is derived from an EMBL/GenBank/DDBJ whole genome shotgun (WGS) entry which is preliminary data.</text>
</comment>
<proteinExistence type="predicted"/>
<dbReference type="SUPFAM" id="SSF49899">
    <property type="entry name" value="Concanavalin A-like lectins/glucanases"/>
    <property type="match status" value="1"/>
</dbReference>
<dbReference type="InterPro" id="IPR000757">
    <property type="entry name" value="Beta-glucanase-like"/>
</dbReference>
<dbReference type="InterPro" id="IPR013320">
    <property type="entry name" value="ConA-like_dom_sf"/>
</dbReference>
<dbReference type="Pfam" id="PF00722">
    <property type="entry name" value="Glyco_hydro_16"/>
    <property type="match status" value="1"/>
</dbReference>
<keyword evidence="3" id="KW-1185">Reference proteome</keyword>
<dbReference type="AlphaFoldDB" id="A0A0B2AQ31"/>
<protein>
    <recommendedName>
        <fullName evidence="1">GH16 domain-containing protein</fullName>
    </recommendedName>
</protein>
<dbReference type="Gene3D" id="2.60.120.200">
    <property type="match status" value="1"/>
</dbReference>
<accession>A0A0B2AQ31</accession>
<sequence>MTTPAAGATTSSTDGTQAAVVLGWGPVINGDEFNYVGAPDPTKWKVYSSPGQNGNGIRTAKAWYVNGSVAQVTGDSSGNTGGMSAIFDRNIAPYQRIEARMRTNQRDPQYHPVLILWPDSNTGCSEIDYAEGTSNTSQMHFWLHYPTCGLRNSATVTIDTTQWHNYAVEWSPSGIRGWIDGVQWFNDTSVAAQSMTAPMHETVQLDWFPAGYTSPPQLSWMQIDWIRQYAPPAQ</sequence>
<gene>
    <name evidence="2" type="ORF">LK10_07280</name>
</gene>
<name>A0A0B2AQ31_9MICC</name>
<organism evidence="2 3">
    <name type="scientific">Sinomonas humi</name>
    <dbReference type="NCBI Taxonomy" id="1338436"/>
    <lineage>
        <taxon>Bacteria</taxon>
        <taxon>Bacillati</taxon>
        <taxon>Actinomycetota</taxon>
        <taxon>Actinomycetes</taxon>
        <taxon>Micrococcales</taxon>
        <taxon>Micrococcaceae</taxon>
        <taxon>Sinomonas</taxon>
    </lineage>
</organism>
<dbReference type="Proteomes" id="UP000030982">
    <property type="component" value="Unassembled WGS sequence"/>
</dbReference>
<dbReference type="EMBL" id="JTDL01000087">
    <property type="protein sequence ID" value="KHL04074.1"/>
    <property type="molecule type" value="Genomic_DNA"/>
</dbReference>
<evidence type="ECO:0000259" key="1">
    <source>
        <dbReference type="PROSITE" id="PS51762"/>
    </source>
</evidence>
<dbReference type="GO" id="GO:0004553">
    <property type="term" value="F:hydrolase activity, hydrolyzing O-glycosyl compounds"/>
    <property type="evidence" value="ECO:0007669"/>
    <property type="project" value="InterPro"/>
</dbReference>
<reference evidence="2 3" key="1">
    <citation type="submission" date="2014-09" db="EMBL/GenBank/DDBJ databases">
        <title>Genome sequence of Sinomonas sp. MUSC 117.</title>
        <authorList>
            <person name="Lee L.-H."/>
        </authorList>
    </citation>
    <scope>NUCLEOTIDE SEQUENCE [LARGE SCALE GENOMIC DNA]</scope>
    <source>
        <strain evidence="2 3">MUSC 117</strain>
    </source>
</reference>
<dbReference type="PROSITE" id="PS51762">
    <property type="entry name" value="GH16_2"/>
    <property type="match status" value="1"/>
</dbReference>
<evidence type="ECO:0000313" key="2">
    <source>
        <dbReference type="EMBL" id="KHL04074.1"/>
    </source>
</evidence>
<feature type="domain" description="GH16" evidence="1">
    <location>
        <begin position="1"/>
        <end position="234"/>
    </location>
</feature>
<dbReference type="OrthoDB" id="9809583at2"/>
<evidence type="ECO:0000313" key="3">
    <source>
        <dbReference type="Proteomes" id="UP000030982"/>
    </source>
</evidence>
<dbReference type="CDD" id="cd00413">
    <property type="entry name" value="Glyco_hydrolase_16"/>
    <property type="match status" value="1"/>
</dbReference>
<dbReference type="GO" id="GO:0005975">
    <property type="term" value="P:carbohydrate metabolic process"/>
    <property type="evidence" value="ECO:0007669"/>
    <property type="project" value="InterPro"/>
</dbReference>